<dbReference type="FunFam" id="3.40.50.10470:FF:000009">
    <property type="entry name" value="Translation initiation factor eIF2B subunit"/>
    <property type="match status" value="1"/>
</dbReference>
<dbReference type="InterPro" id="IPR037171">
    <property type="entry name" value="NagB/RpiA_transferase-like"/>
</dbReference>
<evidence type="ECO:0000256" key="6">
    <source>
        <dbReference type="ARBA" id="ARBA00044122"/>
    </source>
</evidence>
<dbReference type="Gene3D" id="3.40.50.10470">
    <property type="entry name" value="Translation initiation factor eif-2b, domain 2"/>
    <property type="match status" value="1"/>
</dbReference>
<dbReference type="PANTHER" id="PTHR45859">
    <property type="entry name" value="TRANSLATION INITIATION FACTOR EIF-2B SUBUNIT BETA"/>
    <property type="match status" value="1"/>
</dbReference>
<dbReference type="GO" id="GO:0003743">
    <property type="term" value="F:translation initiation factor activity"/>
    <property type="evidence" value="ECO:0007669"/>
    <property type="project" value="UniProtKB-KW"/>
</dbReference>
<keyword evidence="3" id="KW-0963">Cytoplasm</keyword>
<dbReference type="Pfam" id="PF01008">
    <property type="entry name" value="IF-2B"/>
    <property type="match status" value="1"/>
</dbReference>
<evidence type="ECO:0000256" key="7">
    <source>
        <dbReference type="ARBA" id="ARBA00044228"/>
    </source>
</evidence>
<dbReference type="InterPro" id="IPR042529">
    <property type="entry name" value="IF_2B-like_C"/>
</dbReference>
<comment type="subcellular location">
    <subcellularLocation>
        <location evidence="1">Cytoplasm</location>
        <location evidence="1">Cytosol</location>
    </subcellularLocation>
</comment>
<reference evidence="10" key="1">
    <citation type="submission" date="2020-03" db="EMBL/GenBank/DDBJ databases">
        <title>Transcriptomic Profiling of the Digestive Tract of the Rat Flea, Xenopsylla cheopis, Following Blood Feeding and Infection with Yersinia pestis.</title>
        <authorList>
            <person name="Bland D.M."/>
            <person name="Martens C.A."/>
            <person name="Virtaneva K."/>
            <person name="Kanakabandi K."/>
            <person name="Long D."/>
            <person name="Rosenke R."/>
            <person name="Saturday G.A."/>
            <person name="Hoyt F.H."/>
            <person name="Bruno D.P."/>
            <person name="Ribeiro J.M.C."/>
            <person name="Hinnebusch J."/>
        </authorList>
    </citation>
    <scope>NUCLEOTIDE SEQUENCE</scope>
</reference>
<dbReference type="EMBL" id="GIIL01000009">
    <property type="protein sequence ID" value="NOV43735.1"/>
    <property type="molecule type" value="Transcribed_RNA"/>
</dbReference>
<dbReference type="PANTHER" id="PTHR45859:SF1">
    <property type="entry name" value="TRANSLATION INITIATION FACTOR EIF-2B SUBUNIT BETA"/>
    <property type="match status" value="1"/>
</dbReference>
<dbReference type="InterPro" id="IPR000649">
    <property type="entry name" value="IF-2B-related"/>
</dbReference>
<dbReference type="AlphaFoldDB" id="A0A6M2DC39"/>
<protein>
    <recommendedName>
        <fullName evidence="6">Translation initiation factor eIF2B subunit beta</fullName>
    </recommendedName>
    <alternativeName>
        <fullName evidence="7">eIF2B GDP-GTP exchange factor subunit beta</fullName>
    </alternativeName>
</protein>
<evidence type="ECO:0000256" key="1">
    <source>
        <dbReference type="ARBA" id="ARBA00004514"/>
    </source>
</evidence>
<dbReference type="GO" id="GO:0005829">
    <property type="term" value="C:cytosol"/>
    <property type="evidence" value="ECO:0007669"/>
    <property type="project" value="UniProtKB-SubCell"/>
</dbReference>
<sequence length="360" mass="39706">MIELTDSDCTSKTLNLIRDIQIGKIKGSFNVTINTVALFKSFIKSYKWKTANELIKLVSREGKVLATALPQESVTTNMARRILKIIREEYDTTAHKFRAEGQEGDTQASLHKLVTQTSEGYGLSDYSEPQDGLRDAILDHIAEFEIELETSGEHIYMQAAEHIHSSEIILTVGYSLTVEKFLKKAAQNRKFEVIVAECAPQNKGHVLAAGLAKSKIQTTVISDAAIFAMMSRCNKVIIGTHSVLATGGLRAVCGSHSVALAARHFSVPVIVLAPLYKLTPLYLCSQESDCFNILDNPAGTLPYNAGGVTRTVKVYNPIFDYVPPELVTLFITNSGGNSPSYIYRLLSELYHPQDFTLQDD</sequence>
<evidence type="ECO:0000256" key="2">
    <source>
        <dbReference type="ARBA" id="ARBA00007251"/>
    </source>
</evidence>
<evidence type="ECO:0000256" key="5">
    <source>
        <dbReference type="ARBA" id="ARBA00022917"/>
    </source>
</evidence>
<dbReference type="SUPFAM" id="SSF100950">
    <property type="entry name" value="NagB/RpiA/CoA transferase-like"/>
    <property type="match status" value="1"/>
</dbReference>
<comment type="subunit">
    <text evidence="8">Component of the translation initiation factor 2B (eIF2B) complex which is a heterodecamer of two sets of five different subunits: alpha, beta, gamma, delta and epsilon. Subunits alpha, beta and delta comprise a regulatory subcomplex and subunits epsilon and gamma comprise a catalytic subcomplex. Within the complex, the hexameric regulatory complex resides at the center, with the two heterodimeric catalytic subcomplexes bound on opposite sides.</text>
</comment>
<accession>A0A6M2DC39</accession>
<organism evidence="10">
    <name type="scientific">Xenopsylla cheopis</name>
    <name type="common">Oriental rat flea</name>
    <name type="synonym">Pulex cheopis</name>
    <dbReference type="NCBI Taxonomy" id="163159"/>
    <lineage>
        <taxon>Eukaryota</taxon>
        <taxon>Metazoa</taxon>
        <taxon>Ecdysozoa</taxon>
        <taxon>Arthropoda</taxon>
        <taxon>Hexapoda</taxon>
        <taxon>Insecta</taxon>
        <taxon>Pterygota</taxon>
        <taxon>Neoptera</taxon>
        <taxon>Endopterygota</taxon>
        <taxon>Siphonaptera</taxon>
        <taxon>Pulicidae</taxon>
        <taxon>Xenopsyllinae</taxon>
        <taxon>Xenopsylla</taxon>
    </lineage>
</organism>
<evidence type="ECO:0000256" key="3">
    <source>
        <dbReference type="ARBA" id="ARBA00022490"/>
    </source>
</evidence>
<evidence type="ECO:0000256" key="4">
    <source>
        <dbReference type="ARBA" id="ARBA00022540"/>
    </source>
</evidence>
<evidence type="ECO:0000313" key="10">
    <source>
        <dbReference type="EMBL" id="NOV43735.1"/>
    </source>
</evidence>
<comment type="similarity">
    <text evidence="2 9">Belongs to the eIF-2B alpha/beta/delta subunits family.</text>
</comment>
<keyword evidence="4 10" id="KW-0396">Initiation factor</keyword>
<evidence type="ECO:0000256" key="9">
    <source>
        <dbReference type="RuleBase" id="RU003814"/>
    </source>
</evidence>
<evidence type="ECO:0000256" key="8">
    <source>
        <dbReference type="ARBA" id="ARBA00046432"/>
    </source>
</evidence>
<dbReference type="GO" id="GO:0005851">
    <property type="term" value="C:eukaryotic translation initiation factor 2B complex"/>
    <property type="evidence" value="ECO:0007669"/>
    <property type="project" value="UniProtKB-ARBA"/>
</dbReference>
<dbReference type="GO" id="GO:0005085">
    <property type="term" value="F:guanyl-nucleotide exchange factor activity"/>
    <property type="evidence" value="ECO:0007669"/>
    <property type="project" value="TreeGrafter"/>
</dbReference>
<dbReference type="InterPro" id="IPR051855">
    <property type="entry name" value="eIF2B_beta_subunit"/>
</dbReference>
<keyword evidence="5" id="KW-0648">Protein biosynthesis</keyword>
<proteinExistence type="inferred from homology"/>
<name>A0A6M2DC39_XENCH</name>